<dbReference type="AlphaFoldDB" id="A0A9D4LXV2"/>
<name>A0A9D4LXV2_DREPO</name>
<organism evidence="2 3">
    <name type="scientific">Dreissena polymorpha</name>
    <name type="common">Zebra mussel</name>
    <name type="synonym">Mytilus polymorpha</name>
    <dbReference type="NCBI Taxonomy" id="45954"/>
    <lineage>
        <taxon>Eukaryota</taxon>
        <taxon>Metazoa</taxon>
        <taxon>Spiralia</taxon>
        <taxon>Lophotrochozoa</taxon>
        <taxon>Mollusca</taxon>
        <taxon>Bivalvia</taxon>
        <taxon>Autobranchia</taxon>
        <taxon>Heteroconchia</taxon>
        <taxon>Euheterodonta</taxon>
        <taxon>Imparidentia</taxon>
        <taxon>Neoheterodontei</taxon>
        <taxon>Myida</taxon>
        <taxon>Dreissenoidea</taxon>
        <taxon>Dreissenidae</taxon>
        <taxon>Dreissena</taxon>
    </lineage>
</organism>
<dbReference type="InterPro" id="IPR012337">
    <property type="entry name" value="RNaseH-like_sf"/>
</dbReference>
<accession>A0A9D4LXV2</accession>
<proteinExistence type="predicted"/>
<reference evidence="2" key="1">
    <citation type="journal article" date="2019" name="bioRxiv">
        <title>The Genome of the Zebra Mussel, Dreissena polymorpha: A Resource for Invasive Species Research.</title>
        <authorList>
            <person name="McCartney M.A."/>
            <person name="Auch B."/>
            <person name="Kono T."/>
            <person name="Mallez S."/>
            <person name="Zhang Y."/>
            <person name="Obille A."/>
            <person name="Becker A."/>
            <person name="Abrahante J.E."/>
            <person name="Garbe J."/>
            <person name="Badalamenti J.P."/>
            <person name="Herman A."/>
            <person name="Mangelson H."/>
            <person name="Liachko I."/>
            <person name="Sullivan S."/>
            <person name="Sone E.D."/>
            <person name="Koren S."/>
            <person name="Silverstein K.A.T."/>
            <person name="Beckman K.B."/>
            <person name="Gohl D.M."/>
        </authorList>
    </citation>
    <scope>NUCLEOTIDE SEQUENCE</scope>
    <source>
        <strain evidence="2">Duluth1</strain>
        <tissue evidence="2">Whole animal</tissue>
    </source>
</reference>
<dbReference type="Gene3D" id="3.30.420.10">
    <property type="entry name" value="Ribonuclease H-like superfamily/Ribonuclease H"/>
    <property type="match status" value="1"/>
</dbReference>
<evidence type="ECO:0000313" key="3">
    <source>
        <dbReference type="Proteomes" id="UP000828390"/>
    </source>
</evidence>
<dbReference type="InterPro" id="IPR036397">
    <property type="entry name" value="RNaseH_sf"/>
</dbReference>
<dbReference type="EMBL" id="JAIWYP010000002">
    <property type="protein sequence ID" value="KAH3865764.1"/>
    <property type="molecule type" value="Genomic_DNA"/>
</dbReference>
<feature type="compositionally biased region" description="Acidic residues" evidence="1">
    <location>
        <begin position="110"/>
        <end position="154"/>
    </location>
</feature>
<comment type="caution">
    <text evidence="2">The sequence shown here is derived from an EMBL/GenBank/DDBJ whole genome shotgun (WGS) entry which is preliminary data.</text>
</comment>
<dbReference type="GO" id="GO:0003676">
    <property type="term" value="F:nucleic acid binding"/>
    <property type="evidence" value="ECO:0007669"/>
    <property type="project" value="InterPro"/>
</dbReference>
<sequence length="154" mass="17221">MVTRVVSTTVYMPQQPLSMKEDTISPRHWSRGKCYTETIPDPIPKANFKPVKVNGEPTVITFDLETTGLIEGRVLPQITQIAATELKSGSEFQTYIKPTIEIVGVAVVVNDDDEEEEEEEEEEEDDDDIDDDDGGGGSNDDDDDDDDFDYDNEI</sequence>
<dbReference type="Proteomes" id="UP000828390">
    <property type="component" value="Unassembled WGS sequence"/>
</dbReference>
<reference evidence="2" key="2">
    <citation type="submission" date="2020-11" db="EMBL/GenBank/DDBJ databases">
        <authorList>
            <person name="McCartney M.A."/>
            <person name="Auch B."/>
            <person name="Kono T."/>
            <person name="Mallez S."/>
            <person name="Becker A."/>
            <person name="Gohl D.M."/>
            <person name="Silverstein K.A.T."/>
            <person name="Koren S."/>
            <person name="Bechman K.B."/>
            <person name="Herman A."/>
            <person name="Abrahante J.E."/>
            <person name="Garbe J."/>
        </authorList>
    </citation>
    <scope>NUCLEOTIDE SEQUENCE</scope>
    <source>
        <strain evidence="2">Duluth1</strain>
        <tissue evidence="2">Whole animal</tissue>
    </source>
</reference>
<feature type="region of interest" description="Disordered" evidence="1">
    <location>
        <begin position="109"/>
        <end position="154"/>
    </location>
</feature>
<dbReference type="SUPFAM" id="SSF53098">
    <property type="entry name" value="Ribonuclease H-like"/>
    <property type="match status" value="1"/>
</dbReference>
<protein>
    <submittedName>
        <fullName evidence="2">Uncharacterized protein</fullName>
    </submittedName>
</protein>
<evidence type="ECO:0000256" key="1">
    <source>
        <dbReference type="SAM" id="MobiDB-lite"/>
    </source>
</evidence>
<evidence type="ECO:0000313" key="2">
    <source>
        <dbReference type="EMBL" id="KAH3865764.1"/>
    </source>
</evidence>
<keyword evidence="3" id="KW-1185">Reference proteome</keyword>
<gene>
    <name evidence="2" type="ORF">DPMN_028807</name>
</gene>